<dbReference type="RefSeq" id="WP_305893985.1">
    <property type="nucleotide sequence ID" value="NZ_JAUZVZ010000014.1"/>
</dbReference>
<protein>
    <submittedName>
        <fullName evidence="2">DUF523 and DUF1722 domain-containing protein</fullName>
    </submittedName>
</protein>
<name>A0ABT9H076_9GAMM</name>
<gene>
    <name evidence="2" type="ORF">Q3O60_11010</name>
</gene>
<feature type="domain" description="DUF1722" evidence="1">
    <location>
        <begin position="190"/>
        <end position="306"/>
    </location>
</feature>
<dbReference type="Pfam" id="PF08349">
    <property type="entry name" value="DUF1722"/>
    <property type="match status" value="1"/>
</dbReference>
<dbReference type="InterPro" id="IPR013560">
    <property type="entry name" value="DUF1722"/>
</dbReference>
<dbReference type="PANTHER" id="PTHR30087:SF0">
    <property type="entry name" value="INNER MEMBRANE PROTEIN"/>
    <property type="match status" value="1"/>
</dbReference>
<reference evidence="2 3" key="1">
    <citation type="submission" date="2023-08" db="EMBL/GenBank/DDBJ databases">
        <authorList>
            <person name="Joshi A."/>
            <person name="Thite S."/>
        </authorList>
    </citation>
    <scope>NUCLEOTIDE SEQUENCE [LARGE SCALE GENOMIC DNA]</scope>
    <source>
        <strain evidence="2 3">AC40</strain>
    </source>
</reference>
<keyword evidence="3" id="KW-1185">Reference proteome</keyword>
<dbReference type="InterPro" id="IPR007553">
    <property type="entry name" value="2-thiour_desulf"/>
</dbReference>
<dbReference type="InterPro" id="IPR017087">
    <property type="entry name" value="UCP037004"/>
</dbReference>
<evidence type="ECO:0000313" key="3">
    <source>
        <dbReference type="Proteomes" id="UP001231616"/>
    </source>
</evidence>
<sequence>MQLAVGISACLLGQKVRYDGGHKASEFCLTQLQPHVRYIAVCPENAIGMGTPRPPIRLQKNKQDEIRLVQVKDSSLDYTDAMQQYSEQVLPGMEQLAGFVVCAKSPSCGMERVRLYNEQGHQLGKAGVGLFTRQLMQRYPWLPVEEDGRLHDEALRENFITRLFACHDYQQLRGEGFSVGKLVEFHSRYKFLVMAHSPIAYRELGRLVAQAKLFDKAELEMRYLHDFMQALQQLSSRKTHANVLQHLQGFFKQQLSSKERQELASLIDRYRQGHLPLMAPLTMLQHHLSRFDNKYLAAQTYLQPYPESLGLRG</sequence>
<organism evidence="2 3">
    <name type="scientific">Alkalimonas collagenimarina</name>
    <dbReference type="NCBI Taxonomy" id="400390"/>
    <lineage>
        <taxon>Bacteria</taxon>
        <taxon>Pseudomonadati</taxon>
        <taxon>Pseudomonadota</taxon>
        <taxon>Gammaproteobacteria</taxon>
        <taxon>Alkalimonas</taxon>
    </lineage>
</organism>
<dbReference type="PIRSF" id="PIRSF037004">
    <property type="entry name" value="UCP037004"/>
    <property type="match status" value="1"/>
</dbReference>
<accession>A0ABT9H076</accession>
<dbReference type="Proteomes" id="UP001231616">
    <property type="component" value="Unassembled WGS sequence"/>
</dbReference>
<evidence type="ECO:0000259" key="1">
    <source>
        <dbReference type="Pfam" id="PF08349"/>
    </source>
</evidence>
<comment type="caution">
    <text evidence="2">The sequence shown here is derived from an EMBL/GenBank/DDBJ whole genome shotgun (WGS) entry which is preliminary data.</text>
</comment>
<dbReference type="EMBL" id="JAUZVZ010000014">
    <property type="protein sequence ID" value="MDP4536721.1"/>
    <property type="molecule type" value="Genomic_DNA"/>
</dbReference>
<dbReference type="PANTHER" id="PTHR30087">
    <property type="entry name" value="INNER MEMBRANE PROTEIN"/>
    <property type="match status" value="1"/>
</dbReference>
<dbReference type="Pfam" id="PF04463">
    <property type="entry name" value="2-thiour_desulf"/>
    <property type="match status" value="1"/>
</dbReference>
<proteinExistence type="predicted"/>
<evidence type="ECO:0000313" key="2">
    <source>
        <dbReference type="EMBL" id="MDP4536721.1"/>
    </source>
</evidence>